<keyword evidence="3" id="KW-0378">Hydrolase</keyword>
<proteinExistence type="predicted"/>
<dbReference type="InterPro" id="IPR055438">
    <property type="entry name" value="AstE_AspA_cat"/>
</dbReference>
<evidence type="ECO:0000256" key="2">
    <source>
        <dbReference type="ARBA" id="ARBA00022723"/>
    </source>
</evidence>
<dbReference type="CDD" id="cd06231">
    <property type="entry name" value="M14_REP34-like"/>
    <property type="match status" value="1"/>
</dbReference>
<dbReference type="Gene3D" id="3.40.630.10">
    <property type="entry name" value="Zn peptidases"/>
    <property type="match status" value="1"/>
</dbReference>
<dbReference type="SUPFAM" id="SSF53187">
    <property type="entry name" value="Zn-dependent exopeptidases"/>
    <property type="match status" value="1"/>
</dbReference>
<keyword evidence="2" id="KW-0479">Metal-binding</keyword>
<protein>
    <recommendedName>
        <fullName evidence="5">Succinylglutamate desuccinylase/Aspartoacylase catalytic domain-containing protein</fullName>
    </recommendedName>
</protein>
<comment type="cofactor">
    <cofactor evidence="1">
        <name>Zn(2+)</name>
        <dbReference type="ChEBI" id="CHEBI:29105"/>
    </cofactor>
</comment>
<evidence type="ECO:0000313" key="6">
    <source>
        <dbReference type="EMBL" id="OGM10516.1"/>
    </source>
</evidence>
<dbReference type="EMBL" id="MGFQ01000007">
    <property type="protein sequence ID" value="OGM10516.1"/>
    <property type="molecule type" value="Genomic_DNA"/>
</dbReference>
<organism evidence="6 7">
    <name type="scientific">Candidatus Woesebacteria bacterium RBG_13_36_22</name>
    <dbReference type="NCBI Taxonomy" id="1802478"/>
    <lineage>
        <taxon>Bacteria</taxon>
        <taxon>Candidatus Woeseibacteriota</taxon>
    </lineage>
</organism>
<feature type="domain" description="Succinylglutamate desuccinylase/Aspartoacylase catalytic" evidence="5">
    <location>
        <begin position="43"/>
        <end position="188"/>
    </location>
</feature>
<dbReference type="Pfam" id="PF24827">
    <property type="entry name" value="AstE_AspA_cat"/>
    <property type="match status" value="1"/>
</dbReference>
<dbReference type="AlphaFoldDB" id="A0A1F7X5Z9"/>
<comment type="caution">
    <text evidence="6">The sequence shown here is derived from an EMBL/GenBank/DDBJ whole genome shotgun (WGS) entry which is preliminary data.</text>
</comment>
<sequence>MHKYLNKLFKVSSERNFWLTILGKTGRQQIWALRTKLEFSFDLPQVLIAAGFHGEEVAGPFSVLKFLEEADDLELAEVNFTFLPCVNPIGFNRNTRYARSGEKTNAGFCHHKNGDILSVEGQILMENIDFIKEMSKDGFLSLHEDVDSEKFYTYIYSFPKVKRALSFAEAIRNEEANYFETIENGTKMNEGNDPEAIAVNGIIQNHCDGSFEDFLAHEGIIRTVATETPGKGIALEKRVEVCTVLIRKFVELTKMYRISRRA</sequence>
<dbReference type="Proteomes" id="UP000176939">
    <property type="component" value="Unassembled WGS sequence"/>
</dbReference>
<evidence type="ECO:0000256" key="1">
    <source>
        <dbReference type="ARBA" id="ARBA00001947"/>
    </source>
</evidence>
<reference evidence="6 7" key="1">
    <citation type="journal article" date="2016" name="Nat. Commun.">
        <title>Thousands of microbial genomes shed light on interconnected biogeochemical processes in an aquifer system.</title>
        <authorList>
            <person name="Anantharaman K."/>
            <person name="Brown C.T."/>
            <person name="Hug L.A."/>
            <person name="Sharon I."/>
            <person name="Castelle C.J."/>
            <person name="Probst A.J."/>
            <person name="Thomas B.C."/>
            <person name="Singh A."/>
            <person name="Wilkins M.J."/>
            <person name="Karaoz U."/>
            <person name="Brodie E.L."/>
            <person name="Williams K.H."/>
            <person name="Hubbard S.S."/>
            <person name="Banfield J.F."/>
        </authorList>
    </citation>
    <scope>NUCLEOTIDE SEQUENCE [LARGE SCALE GENOMIC DNA]</scope>
</reference>
<evidence type="ECO:0000313" key="7">
    <source>
        <dbReference type="Proteomes" id="UP000176939"/>
    </source>
</evidence>
<dbReference type="GO" id="GO:0046872">
    <property type="term" value="F:metal ion binding"/>
    <property type="evidence" value="ECO:0007669"/>
    <property type="project" value="UniProtKB-KW"/>
</dbReference>
<evidence type="ECO:0000259" key="5">
    <source>
        <dbReference type="Pfam" id="PF24827"/>
    </source>
</evidence>
<name>A0A1F7X5Z9_9BACT</name>
<evidence type="ECO:0000256" key="4">
    <source>
        <dbReference type="ARBA" id="ARBA00022833"/>
    </source>
</evidence>
<evidence type="ECO:0000256" key="3">
    <source>
        <dbReference type="ARBA" id="ARBA00022801"/>
    </source>
</evidence>
<dbReference type="GO" id="GO:0016788">
    <property type="term" value="F:hydrolase activity, acting on ester bonds"/>
    <property type="evidence" value="ECO:0007669"/>
    <property type="project" value="InterPro"/>
</dbReference>
<gene>
    <name evidence="6" type="ORF">A2Z67_02850</name>
</gene>
<accession>A0A1F7X5Z9</accession>
<keyword evidence="4" id="KW-0862">Zinc</keyword>